<protein>
    <submittedName>
        <fullName evidence="1">Uncharacterized protein</fullName>
    </submittedName>
</protein>
<sequence length="104" mass="10936">MPFCDSPPDAWEFLQVSSNSESELFCRFAMVRVRVRVHDVQDVNAVAGKADEGGVVPLAFGLDAPSGKAQRVFLSLCGRAIASSGAAAAARSAVEEFAALPPKI</sequence>
<dbReference type="RefSeq" id="WP_284920011.1">
    <property type="nucleotide sequence ID" value="NZ_CP126980.1"/>
</dbReference>
<evidence type="ECO:0000313" key="2">
    <source>
        <dbReference type="Proteomes" id="UP001240150"/>
    </source>
</evidence>
<proteinExistence type="predicted"/>
<organism evidence="1 2">
    <name type="scientific">Actinoplanes oblitus</name>
    <dbReference type="NCBI Taxonomy" id="3040509"/>
    <lineage>
        <taxon>Bacteria</taxon>
        <taxon>Bacillati</taxon>
        <taxon>Actinomycetota</taxon>
        <taxon>Actinomycetes</taxon>
        <taxon>Micromonosporales</taxon>
        <taxon>Micromonosporaceae</taxon>
        <taxon>Actinoplanes</taxon>
    </lineage>
</organism>
<dbReference type="EMBL" id="CP126980">
    <property type="protein sequence ID" value="WIM98630.1"/>
    <property type="molecule type" value="Genomic_DNA"/>
</dbReference>
<keyword evidence="2" id="KW-1185">Reference proteome</keyword>
<gene>
    <name evidence="1" type="ORF">ACTOB_002234</name>
</gene>
<accession>A0ABY8WP26</accession>
<name>A0ABY8WP26_9ACTN</name>
<dbReference type="Proteomes" id="UP001240150">
    <property type="component" value="Chromosome"/>
</dbReference>
<reference evidence="1 2" key="1">
    <citation type="submission" date="2023-06" db="EMBL/GenBank/DDBJ databases">
        <authorList>
            <person name="Yushchuk O."/>
            <person name="Binda E."/>
            <person name="Ruckert-Reed C."/>
            <person name="Fedorenko V."/>
            <person name="Kalinowski J."/>
            <person name="Marinelli F."/>
        </authorList>
    </citation>
    <scope>NUCLEOTIDE SEQUENCE [LARGE SCALE GENOMIC DNA]</scope>
    <source>
        <strain evidence="1 2">NRRL 3884</strain>
    </source>
</reference>
<evidence type="ECO:0000313" key="1">
    <source>
        <dbReference type="EMBL" id="WIM98630.1"/>
    </source>
</evidence>